<dbReference type="InterPro" id="IPR029058">
    <property type="entry name" value="AB_hydrolase_fold"/>
</dbReference>
<dbReference type="OrthoDB" id="9812672at2"/>
<dbReference type="KEGG" id="apel:CA267_004965"/>
<dbReference type="AlphaFoldDB" id="A0A6M4MAH7"/>
<reference evidence="3" key="1">
    <citation type="submission" date="2014-12" db="EMBL/GenBank/DDBJ databases">
        <title>Complete genome sequence of a multi-drug resistant Klebsiella pneumoniae.</title>
        <authorList>
            <person name="Hua X."/>
            <person name="Chen Q."/>
            <person name="Li X."/>
            <person name="Feng Y."/>
            <person name="Ruan Z."/>
            <person name="Yu Y."/>
        </authorList>
    </citation>
    <scope>NUCLEOTIDE SEQUENCE [LARGE SCALE GENOMIC DNA]</scope>
    <source>
        <strain evidence="3">5.12</strain>
    </source>
</reference>
<dbReference type="PANTHER" id="PTHR33428:SF14">
    <property type="entry name" value="CARBOXYLESTERASE TYPE B DOMAIN-CONTAINING PROTEIN"/>
    <property type="match status" value="1"/>
</dbReference>
<evidence type="ECO:0000313" key="2">
    <source>
        <dbReference type="EMBL" id="QJR80172.1"/>
    </source>
</evidence>
<dbReference type="EMBL" id="CP052766">
    <property type="protein sequence ID" value="QJR80172.1"/>
    <property type="molecule type" value="Genomic_DNA"/>
</dbReference>
<dbReference type="PROSITE" id="PS51257">
    <property type="entry name" value="PROKAR_LIPOPROTEIN"/>
    <property type="match status" value="1"/>
</dbReference>
<protein>
    <submittedName>
        <fullName evidence="2">Alpha/beta hydrolase</fullName>
    </submittedName>
</protein>
<reference evidence="2 3" key="2">
    <citation type="submission" date="2020-04" db="EMBL/GenBank/DDBJ databases">
        <title>Complete genome sequence of Alteromonas pelagimontana 5.12T.</title>
        <authorList>
            <person name="Sinha R.K."/>
            <person name="Krishnan K.P."/>
            <person name="Kurian J.P."/>
        </authorList>
    </citation>
    <scope>NUCLEOTIDE SEQUENCE [LARGE SCALE GENOMIC DNA]</scope>
    <source>
        <strain evidence="2 3">5.12</strain>
    </source>
</reference>
<name>A0A6M4MAH7_9ALTE</name>
<dbReference type="RefSeq" id="WP_075608516.1">
    <property type="nucleotide sequence ID" value="NZ_CP052766.1"/>
</dbReference>
<dbReference type="GO" id="GO:0016787">
    <property type="term" value="F:hydrolase activity"/>
    <property type="evidence" value="ECO:0007669"/>
    <property type="project" value="UniProtKB-KW"/>
</dbReference>
<dbReference type="PANTHER" id="PTHR33428">
    <property type="entry name" value="CHLOROPHYLLASE-2, CHLOROPLASTIC"/>
    <property type="match status" value="1"/>
</dbReference>
<feature type="domain" description="PET hydrolase/cutinase-like" evidence="1">
    <location>
        <begin position="86"/>
        <end position="264"/>
    </location>
</feature>
<accession>A0A6M4MAH7</accession>
<keyword evidence="3" id="KW-1185">Reference proteome</keyword>
<dbReference type="InterPro" id="IPR041127">
    <property type="entry name" value="PET_hydrolase/cutinase-like"/>
</dbReference>
<sequence length="294" mass="31648">MIRYLVLALLIFPAIAFSCKSFGEITAFKTLDSGGSGKFKAIAASESGLPGYVFYQPKNIGEAVAQEHGLPVVIFANGGCNDTSFPFERMLSEIASHGYLVIALGAMQNRLDDRPLKKAANEMMTEALDWIGRASQTKGGRYFSSVDMNNVAFAGQSCGGAQVLAVASDPRVKTYLMFNSGIGDMTMAKADRQSLNALHGPILYLVGGDSDVATDNAKLDYQRINHVPVAFANLPGGGHSGTFEEPLGGSFTRVALKWLDWHLNGKDANASTFLKRDLAGFDDWEIKAKRFSGT</sequence>
<dbReference type="Proteomes" id="UP000219285">
    <property type="component" value="Chromosome"/>
</dbReference>
<dbReference type="Gene3D" id="3.40.50.1820">
    <property type="entry name" value="alpha/beta hydrolase"/>
    <property type="match status" value="1"/>
</dbReference>
<evidence type="ECO:0000259" key="1">
    <source>
        <dbReference type="Pfam" id="PF12740"/>
    </source>
</evidence>
<proteinExistence type="predicted"/>
<evidence type="ECO:0000313" key="3">
    <source>
        <dbReference type="Proteomes" id="UP000219285"/>
    </source>
</evidence>
<dbReference type="SUPFAM" id="SSF53474">
    <property type="entry name" value="alpha/beta-Hydrolases"/>
    <property type="match status" value="1"/>
</dbReference>
<keyword evidence="2" id="KW-0378">Hydrolase</keyword>
<dbReference type="Pfam" id="PF12740">
    <property type="entry name" value="PETase"/>
    <property type="match status" value="1"/>
</dbReference>
<gene>
    <name evidence="2" type="ORF">CA267_004965</name>
</gene>
<organism evidence="2 3">
    <name type="scientific">Alteromonas pelagimontana</name>
    <dbReference type="NCBI Taxonomy" id="1858656"/>
    <lineage>
        <taxon>Bacteria</taxon>
        <taxon>Pseudomonadati</taxon>
        <taxon>Pseudomonadota</taxon>
        <taxon>Gammaproteobacteria</taxon>
        <taxon>Alteromonadales</taxon>
        <taxon>Alteromonadaceae</taxon>
        <taxon>Alteromonas/Salinimonas group</taxon>
        <taxon>Alteromonas</taxon>
    </lineage>
</organism>